<dbReference type="Gene3D" id="2.120.10.30">
    <property type="entry name" value="TolB, C-terminal domain"/>
    <property type="match status" value="1"/>
</dbReference>
<dbReference type="EMBL" id="AP024702">
    <property type="protein sequence ID" value="BCX49013.1"/>
    <property type="molecule type" value="Genomic_DNA"/>
</dbReference>
<dbReference type="SUPFAM" id="SSF50952">
    <property type="entry name" value="Soluble quinoprotein glucose dehydrogenase"/>
    <property type="match status" value="1"/>
</dbReference>
<dbReference type="RefSeq" id="WP_338685444.1">
    <property type="nucleotide sequence ID" value="NZ_AP024702.1"/>
</dbReference>
<organism evidence="2 3">
    <name type="scientific">Haloferula helveola</name>
    <dbReference type="NCBI Taxonomy" id="490095"/>
    <lineage>
        <taxon>Bacteria</taxon>
        <taxon>Pseudomonadati</taxon>
        <taxon>Verrucomicrobiota</taxon>
        <taxon>Verrucomicrobiia</taxon>
        <taxon>Verrucomicrobiales</taxon>
        <taxon>Verrucomicrobiaceae</taxon>
        <taxon>Haloferula</taxon>
    </lineage>
</organism>
<name>A0ABM7RMD1_9BACT</name>
<proteinExistence type="predicted"/>
<accession>A0ABM7RMD1</accession>
<protein>
    <recommendedName>
        <fullName evidence="1">Glucose/Sorbosone dehydrogenase domain-containing protein</fullName>
    </recommendedName>
</protein>
<dbReference type="PANTHER" id="PTHR19328:SF75">
    <property type="entry name" value="ALDOSE SUGAR DEHYDROGENASE YLII"/>
    <property type="match status" value="1"/>
</dbReference>
<sequence length="501" mass="53437">MAAVVSAQSIPDSGLTFELVEVATVPDSASGNSAPPRISVVTQDPMGELFANDQRGPLYHIDESSGVVTEFLDLRDYPTIPVTSTFEAGFQAFAFHPDFYESEADGYGCFYTIHSCSNTTPTPDFDTSGSAGFHTLLLEWKAAGPGATTFTPANPSTPFREVMRLDQPYGNHNAGLIAFNPTVTPGDSDYGMLRISIGDGGSGNDPQNNGQTLSNPFGAILRIDPLGNDSANGAYGIPANAFATDMSAGTLAENYCVGLRNPQRFGWDLVTGEAFIADIGQNLFEEINQMADGSNFGWKGWNPGDGDSGNVAFVDPVAGYFHGTGFASPAITTGSKAVTCGEVSRGACITGLEGVLMVADFPNGRVFRLNVDTDPLDGGIDGLDEIRFKDGPSGSRSTFLDLINSVRDSRGLSDASRTDIRFSVNTPGRIFLSNKQDGVIRRMVPNEEPAIDLAADGTLEFNGILQVSDDLLDWQDVIPQPEQGEAADVSAPRRFYRSVRR</sequence>
<evidence type="ECO:0000259" key="1">
    <source>
        <dbReference type="Pfam" id="PF07995"/>
    </source>
</evidence>
<evidence type="ECO:0000313" key="3">
    <source>
        <dbReference type="Proteomes" id="UP001374893"/>
    </source>
</evidence>
<dbReference type="InterPro" id="IPR011041">
    <property type="entry name" value="Quinoprot_gluc/sorb_DH_b-prop"/>
</dbReference>
<keyword evidence="3" id="KW-1185">Reference proteome</keyword>
<dbReference type="Pfam" id="PF07995">
    <property type="entry name" value="GSDH"/>
    <property type="match status" value="1"/>
</dbReference>
<feature type="domain" description="Glucose/Sorbosone dehydrogenase" evidence="1">
    <location>
        <begin position="47"/>
        <end position="372"/>
    </location>
</feature>
<evidence type="ECO:0000313" key="2">
    <source>
        <dbReference type="EMBL" id="BCX49013.1"/>
    </source>
</evidence>
<dbReference type="Proteomes" id="UP001374893">
    <property type="component" value="Chromosome"/>
</dbReference>
<dbReference type="InterPro" id="IPR011042">
    <property type="entry name" value="6-blade_b-propeller_TolB-like"/>
</dbReference>
<dbReference type="PANTHER" id="PTHR19328">
    <property type="entry name" value="HEDGEHOG-INTERACTING PROTEIN"/>
    <property type="match status" value="1"/>
</dbReference>
<dbReference type="InterPro" id="IPR012938">
    <property type="entry name" value="Glc/Sorbosone_DH"/>
</dbReference>
<reference evidence="2 3" key="1">
    <citation type="submission" date="2021-06" db="EMBL/GenBank/DDBJ databases">
        <title>Complete genome of Haloferula helveola possessing various polysaccharide degrading enzymes.</title>
        <authorList>
            <person name="Takami H."/>
            <person name="Huang C."/>
            <person name="Hamasaki K."/>
        </authorList>
    </citation>
    <scope>NUCLEOTIDE SEQUENCE [LARGE SCALE GENOMIC DNA]</scope>
    <source>
        <strain evidence="2 3">CN-1</strain>
    </source>
</reference>
<gene>
    <name evidence="2" type="ORF">HAHE_29210</name>
</gene>